<evidence type="ECO:0000313" key="2">
    <source>
        <dbReference type="EMBL" id="PIP87000.1"/>
    </source>
</evidence>
<evidence type="ECO:0000313" key="3">
    <source>
        <dbReference type="Proteomes" id="UP000231143"/>
    </source>
</evidence>
<evidence type="ECO:0000256" key="1">
    <source>
        <dbReference type="SAM" id="Phobius"/>
    </source>
</evidence>
<organism evidence="2 3">
    <name type="scientific">Candidatus Campbellbacteria bacterium CG22_combo_CG10-13_8_21_14_all_36_13</name>
    <dbReference type="NCBI Taxonomy" id="1974529"/>
    <lineage>
        <taxon>Bacteria</taxon>
        <taxon>Candidatus Campbelliibacteriota</taxon>
    </lineage>
</organism>
<dbReference type="Proteomes" id="UP000231143">
    <property type="component" value="Unassembled WGS sequence"/>
</dbReference>
<keyword evidence="1" id="KW-1133">Transmembrane helix</keyword>
<accession>A0A2H0DZL1</accession>
<reference evidence="2 3" key="1">
    <citation type="submission" date="2017-09" db="EMBL/GenBank/DDBJ databases">
        <title>Depth-based differentiation of microbial function through sediment-hosted aquifers and enrichment of novel symbionts in the deep terrestrial subsurface.</title>
        <authorList>
            <person name="Probst A.J."/>
            <person name="Ladd B."/>
            <person name="Jarett J.K."/>
            <person name="Geller-Mcgrath D.E."/>
            <person name="Sieber C.M."/>
            <person name="Emerson J.B."/>
            <person name="Anantharaman K."/>
            <person name="Thomas B.C."/>
            <person name="Malmstrom R."/>
            <person name="Stieglmeier M."/>
            <person name="Klingl A."/>
            <person name="Woyke T."/>
            <person name="Ryan C.M."/>
            <person name="Banfield J.F."/>
        </authorList>
    </citation>
    <scope>NUCLEOTIDE SEQUENCE [LARGE SCALE GENOMIC DNA]</scope>
    <source>
        <strain evidence="2">CG22_combo_CG10-13_8_21_14_all_36_13</strain>
    </source>
</reference>
<feature type="transmembrane region" description="Helical" evidence="1">
    <location>
        <begin position="33"/>
        <end position="57"/>
    </location>
</feature>
<protein>
    <submittedName>
        <fullName evidence="2">Uncharacterized protein</fullName>
    </submittedName>
</protein>
<sequence>MQNSITFFNFEYIYQLIYYLITGDKNIEFLEPIWNILMIVGYLLTLFFIIGIVYSLIRINRIRKEENQILQTLTEEAMSKKSEPTNARWLKILEHLDSHNENDWRLAIIEADLILEEMMTHLGYHQEALGEKLKAVEKSDFNTIEKAWEAHKIRNRIAHEGSSFKISQHEARRVIGLYQNVFEEFEFL</sequence>
<comment type="caution">
    <text evidence="2">The sequence shown here is derived from an EMBL/GenBank/DDBJ whole genome shotgun (WGS) entry which is preliminary data.</text>
</comment>
<keyword evidence="1" id="KW-0812">Transmembrane</keyword>
<name>A0A2H0DZL1_9BACT</name>
<proteinExistence type="predicted"/>
<dbReference type="AlphaFoldDB" id="A0A2H0DZL1"/>
<keyword evidence="1" id="KW-0472">Membrane</keyword>
<gene>
    <name evidence="2" type="ORF">COW81_02715</name>
</gene>
<dbReference type="EMBL" id="PCTT01000035">
    <property type="protein sequence ID" value="PIP87000.1"/>
    <property type="molecule type" value="Genomic_DNA"/>
</dbReference>